<dbReference type="InterPro" id="IPR002696">
    <property type="entry name" value="Membr_insert_effic_factor_YidD"/>
</dbReference>
<comment type="subcellular location">
    <subcellularLocation>
        <location evidence="1">Cell membrane</location>
        <topology evidence="1">Peripheral membrane protein</topology>
        <orientation evidence="1">Cytoplasmic side</orientation>
    </subcellularLocation>
</comment>
<dbReference type="AlphaFoldDB" id="A0A1F6SX07"/>
<evidence type="ECO:0000313" key="3">
    <source>
        <dbReference type="Proteomes" id="UP000179334"/>
    </source>
</evidence>
<dbReference type="NCBIfam" id="TIGR00278">
    <property type="entry name" value="membrane protein insertion efficiency factor YidD"/>
    <property type="match status" value="1"/>
</dbReference>
<name>A0A1F6SX07_9PROT</name>
<comment type="similarity">
    <text evidence="1">Belongs to the UPF0161 family.</text>
</comment>
<comment type="caution">
    <text evidence="2">The sequence shown here is derived from an EMBL/GenBank/DDBJ whole genome shotgun (WGS) entry which is preliminary data.</text>
</comment>
<dbReference type="EMBL" id="MFSR01000092">
    <property type="protein sequence ID" value="OGI37403.1"/>
    <property type="molecule type" value="Genomic_DNA"/>
</dbReference>
<evidence type="ECO:0000256" key="1">
    <source>
        <dbReference type="HAMAP-Rule" id="MF_00386"/>
    </source>
</evidence>
<evidence type="ECO:0000313" key="2">
    <source>
        <dbReference type="EMBL" id="OGI37403.1"/>
    </source>
</evidence>
<dbReference type="Proteomes" id="UP000179334">
    <property type="component" value="Unassembled WGS sequence"/>
</dbReference>
<comment type="function">
    <text evidence="1">Could be involved in insertion of integral membrane proteins into the membrane.</text>
</comment>
<keyword evidence="1" id="KW-1003">Cell membrane</keyword>
<dbReference type="PANTHER" id="PTHR33383">
    <property type="entry name" value="MEMBRANE PROTEIN INSERTION EFFICIENCY FACTOR-RELATED"/>
    <property type="match status" value="1"/>
</dbReference>
<dbReference type="PANTHER" id="PTHR33383:SF1">
    <property type="entry name" value="MEMBRANE PROTEIN INSERTION EFFICIENCY FACTOR-RELATED"/>
    <property type="match status" value="1"/>
</dbReference>
<proteinExistence type="inferred from homology"/>
<sequence length="73" mass="8095">MRALLSLPIRAYQLLISPLLGPSCRFHPSCSHYAIEAIETHGAGRGLWLSARRIARCHPWCEGGHDPVPPRTP</sequence>
<reference evidence="2 3" key="1">
    <citation type="journal article" date="2016" name="Nat. Commun.">
        <title>Thousands of microbial genomes shed light on interconnected biogeochemical processes in an aquifer system.</title>
        <authorList>
            <person name="Anantharaman K."/>
            <person name="Brown C.T."/>
            <person name="Hug L.A."/>
            <person name="Sharon I."/>
            <person name="Castelle C.J."/>
            <person name="Probst A.J."/>
            <person name="Thomas B.C."/>
            <person name="Singh A."/>
            <person name="Wilkins M.J."/>
            <person name="Karaoz U."/>
            <person name="Brodie E.L."/>
            <person name="Williams K.H."/>
            <person name="Hubbard S.S."/>
            <person name="Banfield J.F."/>
        </authorList>
    </citation>
    <scope>NUCLEOTIDE SEQUENCE [LARGE SCALE GENOMIC DNA]</scope>
</reference>
<dbReference type="GO" id="GO:0005886">
    <property type="term" value="C:plasma membrane"/>
    <property type="evidence" value="ECO:0007669"/>
    <property type="project" value="UniProtKB-SubCell"/>
</dbReference>
<organism evidence="2 3">
    <name type="scientific">Candidatus Muproteobacteria bacterium RBG_16_64_10</name>
    <dbReference type="NCBI Taxonomy" id="1817757"/>
    <lineage>
        <taxon>Bacteria</taxon>
        <taxon>Pseudomonadati</taxon>
        <taxon>Pseudomonadota</taxon>
        <taxon>Candidatus Muproteobacteria</taxon>
    </lineage>
</organism>
<dbReference type="Pfam" id="PF01809">
    <property type="entry name" value="YidD"/>
    <property type="match status" value="1"/>
</dbReference>
<dbReference type="SMART" id="SM01234">
    <property type="entry name" value="Haemolytic"/>
    <property type="match status" value="1"/>
</dbReference>
<dbReference type="HAMAP" id="MF_00386">
    <property type="entry name" value="UPF0161_YidD"/>
    <property type="match status" value="1"/>
</dbReference>
<keyword evidence="1" id="KW-0472">Membrane</keyword>
<accession>A0A1F6SX07</accession>
<protein>
    <recommendedName>
        <fullName evidence="1">Putative membrane protein insertion efficiency factor</fullName>
    </recommendedName>
</protein>
<gene>
    <name evidence="2" type="ORF">A2V91_04105</name>
</gene>